<reference evidence="1 2" key="1">
    <citation type="submission" date="2016-10" db="EMBL/GenBank/DDBJ databases">
        <authorList>
            <person name="Varghese N."/>
            <person name="Submissions S."/>
        </authorList>
    </citation>
    <scope>NUCLEOTIDE SEQUENCE [LARGE SCALE GENOMIC DNA]</scope>
    <source>
        <strain evidence="1 2">DSM 18839</strain>
    </source>
</reference>
<dbReference type="Proteomes" id="UP000198615">
    <property type="component" value="Unassembled WGS sequence"/>
</dbReference>
<name>A0A8G2BEA4_9PROT</name>
<dbReference type="InterPro" id="IPR009922">
    <property type="entry name" value="DUF1457"/>
</dbReference>
<dbReference type="OrthoDB" id="7354362at2"/>
<dbReference type="EMBL" id="FNBW01000001">
    <property type="protein sequence ID" value="SDF06091.1"/>
    <property type="molecule type" value="Genomic_DNA"/>
</dbReference>
<evidence type="ECO:0000313" key="2">
    <source>
        <dbReference type="Proteomes" id="UP000198615"/>
    </source>
</evidence>
<protein>
    <submittedName>
        <fullName evidence="1">PAS domain-containing protein</fullName>
    </submittedName>
</protein>
<dbReference type="AlphaFoldDB" id="A0A8G2BEA4"/>
<dbReference type="RefSeq" id="WP_093147364.1">
    <property type="nucleotide sequence ID" value="NZ_FNBW01000001.1"/>
</dbReference>
<accession>A0A8G2BEA4</accession>
<sequence length="181" mass="20677">MSFPLCRDRRIAQFFDYWTGLRVSGGIPENAAFDPTEIGPLLPSIWKLHWEDETRDFVYRLAGEEILAMFTTPTRHRTLGEVHDRALSETLRNRYQAVCRTPVAFYSRGRIYRHLDRYGTGERLVLPLMDAKGRPRIVIGCTVYAASRWPNPSARPPAPEADLDVFTSLDGAPLERIREAG</sequence>
<organism evidence="1 2">
    <name type="scientific">Thalassobaculum litoreum DSM 18839</name>
    <dbReference type="NCBI Taxonomy" id="1123362"/>
    <lineage>
        <taxon>Bacteria</taxon>
        <taxon>Pseudomonadati</taxon>
        <taxon>Pseudomonadota</taxon>
        <taxon>Alphaproteobacteria</taxon>
        <taxon>Rhodospirillales</taxon>
        <taxon>Thalassobaculaceae</taxon>
        <taxon>Thalassobaculum</taxon>
    </lineage>
</organism>
<evidence type="ECO:0000313" key="1">
    <source>
        <dbReference type="EMBL" id="SDF06091.1"/>
    </source>
</evidence>
<dbReference type="Pfam" id="PF07310">
    <property type="entry name" value="PAS_5"/>
    <property type="match status" value="1"/>
</dbReference>
<keyword evidence="2" id="KW-1185">Reference proteome</keyword>
<gene>
    <name evidence="1" type="ORF">SAMN05660686_00085</name>
</gene>
<proteinExistence type="predicted"/>
<comment type="caution">
    <text evidence="1">The sequence shown here is derived from an EMBL/GenBank/DDBJ whole genome shotgun (WGS) entry which is preliminary data.</text>
</comment>